<dbReference type="InterPro" id="IPR000748">
    <property type="entry name" value="PsdUridine_synth_RsuA/RluB/E/F"/>
</dbReference>
<dbReference type="InterPro" id="IPR006145">
    <property type="entry name" value="PsdUridine_synth_RsuA/RluA"/>
</dbReference>
<dbReference type="RefSeq" id="WP_050353882.1">
    <property type="nucleotide sequence ID" value="NZ_LGSS01000001.1"/>
</dbReference>
<dbReference type="PROSITE" id="PS50889">
    <property type="entry name" value="S4"/>
    <property type="match status" value="1"/>
</dbReference>
<evidence type="ECO:0000256" key="2">
    <source>
        <dbReference type="ARBA" id="ARBA00022884"/>
    </source>
</evidence>
<reference evidence="8" key="1">
    <citation type="submission" date="2015-07" db="EMBL/GenBank/DDBJ databases">
        <title>Draft genome sequence of the purine-degrading Gottschalkia purinilyticum DSM 1384 (formerly Clostridium purinilyticum).</title>
        <authorList>
            <person name="Poehlein A."/>
            <person name="Schiel-Bengelsdorf B."/>
            <person name="Bengelsdorf F.R."/>
            <person name="Daniel R."/>
            <person name="Duerre P."/>
        </authorList>
    </citation>
    <scope>NUCLEOTIDE SEQUENCE [LARGE SCALE GENOMIC DNA]</scope>
    <source>
        <strain evidence="8">DSM 1384</strain>
    </source>
</reference>
<proteinExistence type="inferred from homology"/>
<comment type="caution">
    <text evidence="7">The sequence shown here is derived from an EMBL/GenBank/DDBJ whole genome shotgun (WGS) entry which is preliminary data.</text>
</comment>
<evidence type="ECO:0000313" key="7">
    <source>
        <dbReference type="EMBL" id="KNF10160.1"/>
    </source>
</evidence>
<dbReference type="PROSITE" id="PS01149">
    <property type="entry name" value="PSI_RSU"/>
    <property type="match status" value="1"/>
</dbReference>
<dbReference type="OrthoDB" id="9807213at2"/>
<keyword evidence="8" id="KW-1185">Reference proteome</keyword>
<gene>
    <name evidence="7" type="primary">rluB</name>
    <name evidence="7" type="ORF">CLPU_1c03250</name>
</gene>
<dbReference type="InterPro" id="IPR002942">
    <property type="entry name" value="S4_RNA-bd"/>
</dbReference>
<dbReference type="SUPFAM" id="SSF55174">
    <property type="entry name" value="Alpha-L RNA-binding motif"/>
    <property type="match status" value="1"/>
</dbReference>
<dbReference type="EC" id="5.4.99.-" evidence="5"/>
<evidence type="ECO:0000313" key="8">
    <source>
        <dbReference type="Proteomes" id="UP000037267"/>
    </source>
</evidence>
<dbReference type="Pfam" id="PF01479">
    <property type="entry name" value="S4"/>
    <property type="match status" value="1"/>
</dbReference>
<dbReference type="NCBIfam" id="TIGR00093">
    <property type="entry name" value="pseudouridine synthase"/>
    <property type="match status" value="1"/>
</dbReference>
<dbReference type="FunFam" id="3.30.70.1560:FF:000001">
    <property type="entry name" value="Pseudouridine synthase"/>
    <property type="match status" value="1"/>
</dbReference>
<sequence>MGKVDRLDKILANLGYGSRKDIKSLAKQGIIKVDGKIIKDSSFKLDPLISKIEVDDEEVFYRKYIYIMMNKPNGVVSSTDDPISETVVDLIEDKYKVFNPFPVGRLDKDTEGLLILSNDGQLAHRILSPKKHVKKTYYAEIEGIVDEKDIIKFKEGVYIEEEYKTLPAELEILESDTISKINLTIVEGKFHQVKRMFQAVDKKVIYLKRISMGALKLDESLKLGDYRELTENEINLLEK</sequence>
<dbReference type="InterPro" id="IPR018496">
    <property type="entry name" value="PsdUridine_synth_RsuA/RluB_CS"/>
</dbReference>
<evidence type="ECO:0000256" key="3">
    <source>
        <dbReference type="ARBA" id="ARBA00023235"/>
    </source>
</evidence>
<dbReference type="SMART" id="SM00363">
    <property type="entry name" value="S4"/>
    <property type="match status" value="1"/>
</dbReference>
<dbReference type="InterPro" id="IPR050343">
    <property type="entry name" value="RsuA_PseudoU_synthase"/>
</dbReference>
<evidence type="ECO:0000256" key="1">
    <source>
        <dbReference type="ARBA" id="ARBA00008348"/>
    </source>
</evidence>
<dbReference type="CDD" id="cd00165">
    <property type="entry name" value="S4"/>
    <property type="match status" value="1"/>
</dbReference>
<dbReference type="GO" id="GO:0003723">
    <property type="term" value="F:RNA binding"/>
    <property type="evidence" value="ECO:0007669"/>
    <property type="project" value="UniProtKB-KW"/>
</dbReference>
<dbReference type="GO" id="GO:0120159">
    <property type="term" value="F:rRNA pseudouridine synthase activity"/>
    <property type="evidence" value="ECO:0007669"/>
    <property type="project" value="UniProtKB-ARBA"/>
</dbReference>
<feature type="domain" description="RNA-binding S4" evidence="6">
    <location>
        <begin position="5"/>
        <end position="65"/>
    </location>
</feature>
<dbReference type="GO" id="GO:0000455">
    <property type="term" value="P:enzyme-directed rRNA pseudouridine synthesis"/>
    <property type="evidence" value="ECO:0007669"/>
    <property type="project" value="UniProtKB-ARBA"/>
</dbReference>
<accession>A0A0L0WFG1</accession>
<dbReference type="PANTHER" id="PTHR47683:SF4">
    <property type="entry name" value="PSEUDOURIDINE SYNTHASE"/>
    <property type="match status" value="1"/>
</dbReference>
<dbReference type="InterPro" id="IPR042092">
    <property type="entry name" value="PsdUridine_s_RsuA/RluB/E/F_cat"/>
</dbReference>
<dbReference type="PATRIC" id="fig|1503.3.peg.1201"/>
<dbReference type="Pfam" id="PF00849">
    <property type="entry name" value="PseudoU_synth_2"/>
    <property type="match status" value="1"/>
</dbReference>
<dbReference type="InterPro" id="IPR020094">
    <property type="entry name" value="TruA/RsuA/RluB/E/F_N"/>
</dbReference>
<dbReference type="InterPro" id="IPR036986">
    <property type="entry name" value="S4_RNA-bd_sf"/>
</dbReference>
<dbReference type="STRING" id="1503.CLPU_1c03250"/>
<dbReference type="EMBL" id="LGSS01000001">
    <property type="protein sequence ID" value="KNF10160.1"/>
    <property type="molecule type" value="Genomic_DNA"/>
</dbReference>
<protein>
    <recommendedName>
        <fullName evidence="5">Pseudouridine synthase</fullName>
        <ecNumber evidence="5">5.4.99.-</ecNumber>
    </recommendedName>
</protein>
<dbReference type="PANTHER" id="PTHR47683">
    <property type="entry name" value="PSEUDOURIDINE SYNTHASE FAMILY PROTEIN-RELATED"/>
    <property type="match status" value="1"/>
</dbReference>
<organism evidence="7 8">
    <name type="scientific">Gottschalkia purinilytica</name>
    <name type="common">Clostridium purinilyticum</name>
    <dbReference type="NCBI Taxonomy" id="1503"/>
    <lineage>
        <taxon>Bacteria</taxon>
        <taxon>Bacillati</taxon>
        <taxon>Bacillota</taxon>
        <taxon>Tissierellia</taxon>
        <taxon>Tissierellales</taxon>
        <taxon>Gottschalkiaceae</taxon>
        <taxon>Gottschalkia</taxon>
    </lineage>
</organism>
<name>A0A0L0WFG1_GOTPU</name>
<dbReference type="SUPFAM" id="SSF55120">
    <property type="entry name" value="Pseudouridine synthase"/>
    <property type="match status" value="1"/>
</dbReference>
<evidence type="ECO:0000256" key="5">
    <source>
        <dbReference type="RuleBase" id="RU003887"/>
    </source>
</evidence>
<dbReference type="CDD" id="cd02553">
    <property type="entry name" value="PseudoU_synth_RsuA"/>
    <property type="match status" value="1"/>
</dbReference>
<dbReference type="Gene3D" id="3.30.70.580">
    <property type="entry name" value="Pseudouridine synthase I, catalytic domain, N-terminal subdomain"/>
    <property type="match status" value="1"/>
</dbReference>
<comment type="similarity">
    <text evidence="1 5">Belongs to the pseudouridine synthase RsuA family.</text>
</comment>
<keyword evidence="2 4" id="KW-0694">RNA-binding</keyword>
<dbReference type="Proteomes" id="UP000037267">
    <property type="component" value="Unassembled WGS sequence"/>
</dbReference>
<dbReference type="GO" id="GO:0005829">
    <property type="term" value="C:cytosol"/>
    <property type="evidence" value="ECO:0007669"/>
    <property type="project" value="UniProtKB-ARBA"/>
</dbReference>
<dbReference type="Gene3D" id="3.30.70.1560">
    <property type="entry name" value="Alpha-L RNA-binding motif"/>
    <property type="match status" value="1"/>
</dbReference>
<dbReference type="AlphaFoldDB" id="A0A0L0WFG1"/>
<evidence type="ECO:0000259" key="6">
    <source>
        <dbReference type="SMART" id="SM00363"/>
    </source>
</evidence>
<dbReference type="Gene3D" id="3.10.290.10">
    <property type="entry name" value="RNA-binding S4 domain"/>
    <property type="match status" value="1"/>
</dbReference>
<dbReference type="InterPro" id="IPR020103">
    <property type="entry name" value="PsdUridine_synth_cat_dom_sf"/>
</dbReference>
<keyword evidence="3 5" id="KW-0413">Isomerase</keyword>
<evidence type="ECO:0000256" key="4">
    <source>
        <dbReference type="PROSITE-ProRule" id="PRU00182"/>
    </source>
</evidence>